<sequence length="92" mass="10577">MRKNAIILEKQKGRIAATLIFPHLRVQKRSHYPCDRDATEGPLHNKTHIHNQLFIFRPGGPMTISACNAQIQRVKVLLTVIKIHFFGMFSET</sequence>
<evidence type="ECO:0000313" key="1">
    <source>
        <dbReference type="EMBL" id="CAH6660702.1"/>
    </source>
</evidence>
<evidence type="ECO:0000313" key="2">
    <source>
        <dbReference type="Proteomes" id="UP001152651"/>
    </source>
</evidence>
<keyword evidence="2" id="KW-1185">Reference proteome</keyword>
<name>A0ABN8TCY8_9ENTR</name>
<proteinExistence type="predicted"/>
<protein>
    <submittedName>
        <fullName evidence="1">Uncharacterized protein</fullName>
    </submittedName>
</protein>
<comment type="caution">
    <text evidence="1">The sequence shown here is derived from an EMBL/GenBank/DDBJ whole genome shotgun (WGS) entry which is preliminary data.</text>
</comment>
<dbReference type="EMBL" id="CALSBS010000015">
    <property type="protein sequence ID" value="CAH6660702.1"/>
    <property type="molecule type" value="Genomic_DNA"/>
</dbReference>
<organism evidence="1 2">
    <name type="scientific">Pseudocitrobacter vendiensis</name>
    <dbReference type="NCBI Taxonomy" id="2488306"/>
    <lineage>
        <taxon>Bacteria</taxon>
        <taxon>Pseudomonadati</taxon>
        <taxon>Pseudomonadota</taxon>
        <taxon>Gammaproteobacteria</taxon>
        <taxon>Enterobacterales</taxon>
        <taxon>Enterobacteriaceae</taxon>
        <taxon>Pseudocitrobacter</taxon>
    </lineage>
</organism>
<accession>A0ABN8TCY8</accession>
<dbReference type="Proteomes" id="UP001152651">
    <property type="component" value="Unassembled WGS sequence"/>
</dbReference>
<gene>
    <name evidence="1" type="ORF">FBBNIHIM_16445</name>
</gene>
<reference evidence="1" key="1">
    <citation type="submission" date="2022-05" db="EMBL/GenBank/DDBJ databases">
        <authorList>
            <person name="Blom J."/>
        </authorList>
    </citation>
    <scope>NUCLEOTIDE SEQUENCE</scope>
    <source>
        <strain evidence="1">Type strain: CPO20170097</strain>
    </source>
</reference>